<evidence type="ECO:0000313" key="2">
    <source>
        <dbReference type="EMBL" id="KAI5417574.1"/>
    </source>
</evidence>
<accession>A0A9D4XCI7</accession>
<keyword evidence="3" id="KW-1185">Reference proteome</keyword>
<reference evidence="2 3" key="1">
    <citation type="journal article" date="2022" name="Nat. Genet.">
        <title>Improved pea reference genome and pan-genome highlight genomic features and evolutionary characteristics.</title>
        <authorList>
            <person name="Yang T."/>
            <person name="Liu R."/>
            <person name="Luo Y."/>
            <person name="Hu S."/>
            <person name="Wang D."/>
            <person name="Wang C."/>
            <person name="Pandey M.K."/>
            <person name="Ge S."/>
            <person name="Xu Q."/>
            <person name="Li N."/>
            <person name="Li G."/>
            <person name="Huang Y."/>
            <person name="Saxena R.K."/>
            <person name="Ji Y."/>
            <person name="Li M."/>
            <person name="Yan X."/>
            <person name="He Y."/>
            <person name="Liu Y."/>
            <person name="Wang X."/>
            <person name="Xiang C."/>
            <person name="Varshney R.K."/>
            <person name="Ding H."/>
            <person name="Gao S."/>
            <person name="Zong X."/>
        </authorList>
    </citation>
    <scope>NUCLEOTIDE SEQUENCE [LARGE SCALE GENOMIC DNA]</scope>
    <source>
        <strain evidence="2 3">cv. Zhongwan 6</strain>
    </source>
</reference>
<evidence type="ECO:0000256" key="1">
    <source>
        <dbReference type="SAM" id="MobiDB-lite"/>
    </source>
</evidence>
<evidence type="ECO:0000313" key="3">
    <source>
        <dbReference type="Proteomes" id="UP001058974"/>
    </source>
</evidence>
<feature type="compositionally biased region" description="Basic and acidic residues" evidence="1">
    <location>
        <begin position="245"/>
        <end position="260"/>
    </location>
</feature>
<dbReference type="AlphaFoldDB" id="A0A9D4XCI7"/>
<feature type="region of interest" description="Disordered" evidence="1">
    <location>
        <begin position="221"/>
        <end position="279"/>
    </location>
</feature>
<organism evidence="2 3">
    <name type="scientific">Pisum sativum</name>
    <name type="common">Garden pea</name>
    <name type="synonym">Lathyrus oleraceus</name>
    <dbReference type="NCBI Taxonomy" id="3888"/>
    <lineage>
        <taxon>Eukaryota</taxon>
        <taxon>Viridiplantae</taxon>
        <taxon>Streptophyta</taxon>
        <taxon>Embryophyta</taxon>
        <taxon>Tracheophyta</taxon>
        <taxon>Spermatophyta</taxon>
        <taxon>Magnoliopsida</taxon>
        <taxon>eudicotyledons</taxon>
        <taxon>Gunneridae</taxon>
        <taxon>Pentapetalae</taxon>
        <taxon>rosids</taxon>
        <taxon>fabids</taxon>
        <taxon>Fabales</taxon>
        <taxon>Fabaceae</taxon>
        <taxon>Papilionoideae</taxon>
        <taxon>50 kb inversion clade</taxon>
        <taxon>NPAAA clade</taxon>
        <taxon>Hologalegina</taxon>
        <taxon>IRL clade</taxon>
        <taxon>Fabeae</taxon>
        <taxon>Lathyrus</taxon>
    </lineage>
</organism>
<protein>
    <submittedName>
        <fullName evidence="2">Uncharacterized protein</fullName>
    </submittedName>
</protein>
<proteinExistence type="predicted"/>
<sequence length="355" mass="40867">MDAQQQQVFNFSQQMESSSTAQTSSIPTPTVTGVSITLVYKEPHILDRLPHINLATPFEGLDVLCETLVDFDNLRRNGVDLTEELRQQGWGNYFQRLYDPVYPLLIKEFWRFADADDHFIVSYVLGVKIVITEESIASLLNMDKDGGKRIYNINPRSRRVAEVINPTIFKPNTEGNPSKNKELHQNLRVWLKIILGTIHHRPASNSSDYINADQKCILSHPRKKQPAGLKKTQHRAATARYLSQNRERKRSEKPGKEMVSRPKRKGNTGGVKRRELDRTSHPMPTYLVWNKNQSHCSSAYARQTTQNRQMANVEPDNHLMELRQHPNQNAHKKANVEPDSQSWTYVGVRTKHTIR</sequence>
<dbReference type="Gramene" id="Psat04G0225300-T1">
    <property type="protein sequence ID" value="KAI5417574.1"/>
    <property type="gene ID" value="KIW84_042253"/>
</dbReference>
<name>A0A9D4XCI7_PEA</name>
<dbReference type="Proteomes" id="UP001058974">
    <property type="component" value="Chromosome 4"/>
</dbReference>
<comment type="caution">
    <text evidence="2">The sequence shown here is derived from an EMBL/GenBank/DDBJ whole genome shotgun (WGS) entry which is preliminary data.</text>
</comment>
<dbReference type="EMBL" id="JAMSHJ010000004">
    <property type="protein sequence ID" value="KAI5417574.1"/>
    <property type="molecule type" value="Genomic_DNA"/>
</dbReference>
<gene>
    <name evidence="2" type="ORF">KIW84_042253</name>
</gene>